<keyword evidence="1 3" id="KW-0489">Methyltransferase</keyword>
<name>A0A3S9SX45_9FIRM</name>
<dbReference type="PROSITE" id="PS00092">
    <property type="entry name" value="N6_MTASE"/>
    <property type="match status" value="1"/>
</dbReference>
<dbReference type="AlphaFoldDB" id="A0A3S9SX45"/>
<dbReference type="EMBL" id="CP016379">
    <property type="protein sequence ID" value="AZR72869.1"/>
    <property type="molecule type" value="Genomic_DNA"/>
</dbReference>
<evidence type="ECO:0000256" key="1">
    <source>
        <dbReference type="ARBA" id="ARBA00022603"/>
    </source>
</evidence>
<dbReference type="InterPro" id="IPR004398">
    <property type="entry name" value="RNA_MeTrfase_RsmD"/>
</dbReference>
<dbReference type="PIRSF" id="PIRSF004553">
    <property type="entry name" value="CHP00095"/>
    <property type="match status" value="1"/>
</dbReference>
<dbReference type="Proteomes" id="UP000267250">
    <property type="component" value="Chromosome"/>
</dbReference>
<dbReference type="GO" id="GO:0008168">
    <property type="term" value="F:methyltransferase activity"/>
    <property type="evidence" value="ECO:0007669"/>
    <property type="project" value="UniProtKB-KW"/>
</dbReference>
<organism evidence="3 4">
    <name type="scientific">Anoxybacter fermentans</name>
    <dbReference type="NCBI Taxonomy" id="1323375"/>
    <lineage>
        <taxon>Bacteria</taxon>
        <taxon>Bacillati</taxon>
        <taxon>Bacillota</taxon>
        <taxon>Clostridia</taxon>
        <taxon>Halanaerobiales</taxon>
        <taxon>Anoxybacter</taxon>
    </lineage>
</organism>
<dbReference type="InterPro" id="IPR002052">
    <property type="entry name" value="DNA_methylase_N6_adenine_CS"/>
</dbReference>
<evidence type="ECO:0000313" key="3">
    <source>
        <dbReference type="EMBL" id="AZR72869.1"/>
    </source>
</evidence>
<evidence type="ECO:0000256" key="2">
    <source>
        <dbReference type="ARBA" id="ARBA00022679"/>
    </source>
</evidence>
<dbReference type="PANTHER" id="PTHR43542:SF1">
    <property type="entry name" value="METHYLTRANSFERASE"/>
    <property type="match status" value="1"/>
</dbReference>
<dbReference type="Gene3D" id="3.40.50.150">
    <property type="entry name" value="Vaccinia Virus protein VP39"/>
    <property type="match status" value="1"/>
</dbReference>
<protein>
    <submittedName>
        <fullName evidence="3">16S rRNA (Guanine(966)-N(2))-methyltransferase RsmD</fullName>
    </submittedName>
</protein>
<gene>
    <name evidence="3" type="ORF">BBF96_05370</name>
</gene>
<dbReference type="Pfam" id="PF03602">
    <property type="entry name" value="Cons_hypoth95"/>
    <property type="match status" value="1"/>
</dbReference>
<dbReference type="CDD" id="cd02440">
    <property type="entry name" value="AdoMet_MTases"/>
    <property type="match status" value="1"/>
</dbReference>
<dbReference type="SUPFAM" id="SSF53335">
    <property type="entry name" value="S-adenosyl-L-methionine-dependent methyltransferases"/>
    <property type="match status" value="1"/>
</dbReference>
<dbReference type="RefSeq" id="WP_127016207.1">
    <property type="nucleotide sequence ID" value="NZ_CP016379.1"/>
</dbReference>
<dbReference type="InterPro" id="IPR029063">
    <property type="entry name" value="SAM-dependent_MTases_sf"/>
</dbReference>
<dbReference type="GO" id="GO:0031167">
    <property type="term" value="P:rRNA methylation"/>
    <property type="evidence" value="ECO:0007669"/>
    <property type="project" value="InterPro"/>
</dbReference>
<proteinExistence type="predicted"/>
<dbReference type="PANTHER" id="PTHR43542">
    <property type="entry name" value="METHYLTRANSFERASE"/>
    <property type="match status" value="1"/>
</dbReference>
<dbReference type="NCBIfam" id="TIGR00095">
    <property type="entry name" value="16S rRNA (guanine(966)-N(2))-methyltransferase RsmD"/>
    <property type="match status" value="1"/>
</dbReference>
<keyword evidence="2 3" id="KW-0808">Transferase</keyword>
<dbReference type="GO" id="GO:0003676">
    <property type="term" value="F:nucleic acid binding"/>
    <property type="evidence" value="ECO:0007669"/>
    <property type="project" value="InterPro"/>
</dbReference>
<reference evidence="3 4" key="1">
    <citation type="submission" date="2016-07" db="EMBL/GenBank/DDBJ databases">
        <title>Genome and transcriptome analysis of iron-reducing fermentative bacteria Anoxybacter fermentans.</title>
        <authorList>
            <person name="Zeng X."/>
            <person name="Shao Z."/>
        </authorList>
    </citation>
    <scope>NUCLEOTIDE SEQUENCE [LARGE SCALE GENOMIC DNA]</scope>
    <source>
        <strain evidence="3 4">DY22613</strain>
    </source>
</reference>
<dbReference type="OrthoDB" id="9803017at2"/>
<sequence length="180" mass="20160">MRVIAGEARGRKLKSGKGLKARPTTDRVKEALFSILGNYVIDANFLDLFAGFGGIGIEAISRGAKKAVFIELNPKHLKIIKENLTLTRFNDRAEVICGDVLKVLPKLNNSFDIIYLDPPYEAGLYEKTLKIIYEKNLIQKDGIIVCEHNTELPPKLPDHFKLLKYKSYGNIGLTFIGVKI</sequence>
<keyword evidence="4" id="KW-1185">Reference proteome</keyword>
<accession>A0A3S9SX45</accession>
<dbReference type="KEGG" id="aft:BBF96_05370"/>
<evidence type="ECO:0000313" key="4">
    <source>
        <dbReference type="Proteomes" id="UP000267250"/>
    </source>
</evidence>